<dbReference type="PANTHER" id="PTHR40691">
    <property type="entry name" value="(NA+)-NQR MATURATION NQRM"/>
    <property type="match status" value="1"/>
</dbReference>
<dbReference type="PANTHER" id="PTHR40691:SF1">
    <property type="entry name" value="EXPORTED PROTEIN"/>
    <property type="match status" value="1"/>
</dbReference>
<dbReference type="RefSeq" id="WP_353896931.1">
    <property type="nucleotide sequence ID" value="NZ_JBEVCJ010000020.1"/>
</dbReference>
<dbReference type="Pfam" id="PF04400">
    <property type="entry name" value="NqrM"/>
    <property type="match status" value="1"/>
</dbReference>
<keyword evidence="1" id="KW-1133">Transmembrane helix</keyword>
<evidence type="ECO:0000313" key="3">
    <source>
        <dbReference type="Proteomes" id="UP001548189"/>
    </source>
</evidence>
<feature type="transmembrane region" description="Helical" evidence="1">
    <location>
        <begin position="6"/>
        <end position="24"/>
    </location>
</feature>
<keyword evidence="1" id="KW-0472">Membrane</keyword>
<reference evidence="2 3" key="1">
    <citation type="submission" date="2024-06" db="EMBL/GenBank/DDBJ databases">
        <authorList>
            <person name="Li F."/>
        </authorList>
    </citation>
    <scope>NUCLEOTIDE SEQUENCE [LARGE SCALE GENOMIC DNA]</scope>
    <source>
        <strain evidence="2 3">GXAS 311</strain>
    </source>
</reference>
<protein>
    <submittedName>
        <fullName evidence="2">(Na+)-NQR maturation NqrM</fullName>
    </submittedName>
</protein>
<evidence type="ECO:0000256" key="1">
    <source>
        <dbReference type="SAM" id="Phobius"/>
    </source>
</evidence>
<gene>
    <name evidence="2" type="primary">nqrM</name>
    <name evidence="2" type="ORF">ABVT43_14490</name>
</gene>
<proteinExistence type="predicted"/>
<accession>A0ABV2BWN2</accession>
<name>A0ABV2BWN2_9GAMM</name>
<comment type="caution">
    <text evidence="2">The sequence shown here is derived from an EMBL/GenBank/DDBJ whole genome shotgun (WGS) entry which is preliminary data.</text>
</comment>
<sequence length="83" mass="9263">MKVFIFTFVLMLIVIAIMAVGYIFQQKKISGSCGGISSLGLEKMCDCDEPCDNRKKLLAQQEAERKAEYAARAPLDIKVMDDN</sequence>
<dbReference type="EMBL" id="JBEVCJ010000020">
    <property type="protein sequence ID" value="MET1256346.1"/>
    <property type="molecule type" value="Genomic_DNA"/>
</dbReference>
<dbReference type="InterPro" id="IPR007495">
    <property type="entry name" value="NqrM"/>
</dbReference>
<keyword evidence="1" id="KW-0812">Transmembrane</keyword>
<organism evidence="2 3">
    <name type="scientific">Aliikangiella maris</name>
    <dbReference type="NCBI Taxonomy" id="3162458"/>
    <lineage>
        <taxon>Bacteria</taxon>
        <taxon>Pseudomonadati</taxon>
        <taxon>Pseudomonadota</taxon>
        <taxon>Gammaproteobacteria</taxon>
        <taxon>Oceanospirillales</taxon>
        <taxon>Pleioneaceae</taxon>
        <taxon>Aliikangiella</taxon>
    </lineage>
</organism>
<dbReference type="Proteomes" id="UP001548189">
    <property type="component" value="Unassembled WGS sequence"/>
</dbReference>
<evidence type="ECO:0000313" key="2">
    <source>
        <dbReference type="EMBL" id="MET1256346.1"/>
    </source>
</evidence>
<keyword evidence="3" id="KW-1185">Reference proteome</keyword>